<evidence type="ECO:0000256" key="2">
    <source>
        <dbReference type="ARBA" id="ARBA00011881"/>
    </source>
</evidence>
<name>A0A401YQI0_9ACTN</name>
<evidence type="ECO:0000313" key="8">
    <source>
        <dbReference type="Proteomes" id="UP000286931"/>
    </source>
</evidence>
<evidence type="ECO:0000256" key="1">
    <source>
        <dbReference type="ARBA" id="ARBA00004496"/>
    </source>
</evidence>
<evidence type="ECO:0000256" key="3">
    <source>
        <dbReference type="ARBA" id="ARBA00022490"/>
    </source>
</evidence>
<evidence type="ECO:0000256" key="5">
    <source>
        <dbReference type="ARBA" id="ARBA00022884"/>
    </source>
</evidence>
<dbReference type="PROSITE" id="PS01162">
    <property type="entry name" value="QOR_ZETA_CRYSTAL"/>
    <property type="match status" value="1"/>
</dbReference>
<dbReference type="InterPro" id="IPR036291">
    <property type="entry name" value="NAD(P)-bd_dom_sf"/>
</dbReference>
<dbReference type="CDD" id="cd05289">
    <property type="entry name" value="MDR_like_2"/>
    <property type="match status" value="1"/>
</dbReference>
<dbReference type="SUPFAM" id="SSF51735">
    <property type="entry name" value="NAD(P)-binding Rossmann-fold domains"/>
    <property type="match status" value="1"/>
</dbReference>
<dbReference type="Pfam" id="PF08240">
    <property type="entry name" value="ADH_N"/>
    <property type="match status" value="1"/>
</dbReference>
<dbReference type="AlphaFoldDB" id="A0A401YQI0"/>
<evidence type="ECO:0000313" key="7">
    <source>
        <dbReference type="EMBL" id="GCD96843.1"/>
    </source>
</evidence>
<dbReference type="EMBL" id="BIFH01000022">
    <property type="protein sequence ID" value="GCD96843.1"/>
    <property type="molecule type" value="Genomic_DNA"/>
</dbReference>
<dbReference type="OrthoDB" id="3727682at2"/>
<keyword evidence="4" id="KW-0521">NADP</keyword>
<dbReference type="InterPro" id="IPR011032">
    <property type="entry name" value="GroES-like_sf"/>
</dbReference>
<keyword evidence="3" id="KW-0963">Cytoplasm</keyword>
<dbReference type="GO" id="GO:0005737">
    <property type="term" value="C:cytoplasm"/>
    <property type="evidence" value="ECO:0007669"/>
    <property type="project" value="UniProtKB-SubCell"/>
</dbReference>
<dbReference type="Gene3D" id="3.40.50.720">
    <property type="entry name" value="NAD(P)-binding Rossmann-like Domain"/>
    <property type="match status" value="1"/>
</dbReference>
<dbReference type="Gene3D" id="3.90.180.10">
    <property type="entry name" value="Medium-chain alcohol dehydrogenases, catalytic domain"/>
    <property type="match status" value="1"/>
</dbReference>
<proteinExistence type="predicted"/>
<dbReference type="InterPro" id="IPR020843">
    <property type="entry name" value="ER"/>
</dbReference>
<keyword evidence="5" id="KW-0694">RNA-binding</keyword>
<dbReference type="InterPro" id="IPR002364">
    <property type="entry name" value="Quin_OxRdtase/zeta-crystal_CS"/>
</dbReference>
<dbReference type="GO" id="GO:0016491">
    <property type="term" value="F:oxidoreductase activity"/>
    <property type="evidence" value="ECO:0007669"/>
    <property type="project" value="InterPro"/>
</dbReference>
<accession>A0A401YQI0</accession>
<comment type="subcellular location">
    <subcellularLocation>
        <location evidence="1">Cytoplasm</location>
    </subcellularLocation>
</comment>
<dbReference type="RefSeq" id="WP_126638878.1">
    <property type="nucleotide sequence ID" value="NZ_BIFH01000022.1"/>
</dbReference>
<protein>
    <submittedName>
        <fullName evidence="7">Oxidoreductase</fullName>
    </submittedName>
</protein>
<feature type="domain" description="Enoyl reductase (ER)" evidence="6">
    <location>
        <begin position="10"/>
        <end position="300"/>
    </location>
</feature>
<organism evidence="7 8">
    <name type="scientific">Embleya hyalina</name>
    <dbReference type="NCBI Taxonomy" id="516124"/>
    <lineage>
        <taxon>Bacteria</taxon>
        <taxon>Bacillati</taxon>
        <taxon>Actinomycetota</taxon>
        <taxon>Actinomycetes</taxon>
        <taxon>Kitasatosporales</taxon>
        <taxon>Streptomycetaceae</taxon>
        <taxon>Embleya</taxon>
    </lineage>
</organism>
<dbReference type="InterPro" id="IPR051603">
    <property type="entry name" value="Zinc-ADH_QOR/CCCR"/>
</dbReference>
<dbReference type="GO" id="GO:0003723">
    <property type="term" value="F:RNA binding"/>
    <property type="evidence" value="ECO:0007669"/>
    <property type="project" value="UniProtKB-KW"/>
</dbReference>
<dbReference type="SUPFAM" id="SSF50129">
    <property type="entry name" value="GroES-like"/>
    <property type="match status" value="1"/>
</dbReference>
<dbReference type="PANTHER" id="PTHR44154">
    <property type="entry name" value="QUINONE OXIDOREDUCTASE"/>
    <property type="match status" value="1"/>
</dbReference>
<reference evidence="7 8" key="1">
    <citation type="submission" date="2018-12" db="EMBL/GenBank/DDBJ databases">
        <title>Draft genome sequence of Embleya hyalina NBRC 13850T.</title>
        <authorList>
            <person name="Komaki H."/>
            <person name="Hosoyama A."/>
            <person name="Kimura A."/>
            <person name="Ichikawa N."/>
            <person name="Tamura T."/>
        </authorList>
    </citation>
    <scope>NUCLEOTIDE SEQUENCE [LARGE SCALE GENOMIC DNA]</scope>
    <source>
        <strain evidence="7 8">NBRC 13850</strain>
    </source>
</reference>
<evidence type="ECO:0000256" key="4">
    <source>
        <dbReference type="ARBA" id="ARBA00022857"/>
    </source>
</evidence>
<sequence>MRAAALTEYGPPEVLRSVELPDPRVGPGQVRVRPRIAGVQPFDCGVRTGVFPRTLTGDFPIVPGNEFAGTIDRIGPGVTGFAVGDSVLGFCTLGAYAESLVVAADQVARKPGGMSWETAGCFSGSAQGARNAFAEMRVTSGDVVLINGASGGLGTMAVQLARAKGAAKVVGTASEANHDYVRALGAVPVAYGPGLADRLRAVVPEGFDTALGFEPDGLRASLDVVHDRTRVVTMVYSDEIAALGIQDWTGVRSAEGMSEMLALYERGDLTVHVRARYPLADAAAAHRDVGAGHGRGKVVISIA</sequence>
<keyword evidence="8" id="KW-1185">Reference proteome</keyword>
<comment type="subunit">
    <text evidence="2">Homotetramer.</text>
</comment>
<evidence type="ECO:0000259" key="6">
    <source>
        <dbReference type="SMART" id="SM00829"/>
    </source>
</evidence>
<dbReference type="GO" id="GO:0008270">
    <property type="term" value="F:zinc ion binding"/>
    <property type="evidence" value="ECO:0007669"/>
    <property type="project" value="InterPro"/>
</dbReference>
<dbReference type="Pfam" id="PF13602">
    <property type="entry name" value="ADH_zinc_N_2"/>
    <property type="match status" value="1"/>
</dbReference>
<dbReference type="Proteomes" id="UP000286931">
    <property type="component" value="Unassembled WGS sequence"/>
</dbReference>
<dbReference type="PANTHER" id="PTHR44154:SF1">
    <property type="entry name" value="QUINONE OXIDOREDUCTASE"/>
    <property type="match status" value="1"/>
</dbReference>
<comment type="caution">
    <text evidence="7">The sequence shown here is derived from an EMBL/GenBank/DDBJ whole genome shotgun (WGS) entry which is preliminary data.</text>
</comment>
<dbReference type="SMART" id="SM00829">
    <property type="entry name" value="PKS_ER"/>
    <property type="match status" value="1"/>
</dbReference>
<gene>
    <name evidence="7" type="ORF">EHYA_04530</name>
</gene>
<dbReference type="InterPro" id="IPR013154">
    <property type="entry name" value="ADH-like_N"/>
</dbReference>